<accession>X1CW30</accession>
<dbReference type="EMBL" id="BART01019863">
    <property type="protein sequence ID" value="GAG97162.1"/>
    <property type="molecule type" value="Genomic_DNA"/>
</dbReference>
<protein>
    <submittedName>
        <fullName evidence="1">Uncharacterized protein</fullName>
    </submittedName>
</protein>
<name>X1CW30_9ZZZZ</name>
<proteinExistence type="predicted"/>
<sequence length="120" mass="13323">QTFTTDSSVGYSYTNNLNTEFLDLTDSAKTISHDILIKNDLNNIIGFIVTYDFEQTLLDEECPDWEDDCVLSVMNGVTEINSGDYVELTGLAERSVNVQISCVQYACPSENIVNVQIAPV</sequence>
<reference evidence="1" key="1">
    <citation type="journal article" date="2014" name="Front. Microbiol.">
        <title>High frequency of phylogenetically diverse reductive dehalogenase-homologous genes in deep subseafloor sedimentary metagenomes.</title>
        <authorList>
            <person name="Kawai M."/>
            <person name="Futagami T."/>
            <person name="Toyoda A."/>
            <person name="Takaki Y."/>
            <person name="Nishi S."/>
            <person name="Hori S."/>
            <person name="Arai W."/>
            <person name="Tsubouchi T."/>
            <person name="Morono Y."/>
            <person name="Uchiyama I."/>
            <person name="Ito T."/>
            <person name="Fujiyama A."/>
            <person name="Inagaki F."/>
            <person name="Takami H."/>
        </authorList>
    </citation>
    <scope>NUCLEOTIDE SEQUENCE</scope>
    <source>
        <strain evidence="1">Expedition CK06-06</strain>
    </source>
</reference>
<feature type="non-terminal residue" evidence="1">
    <location>
        <position position="1"/>
    </location>
</feature>
<organism evidence="1">
    <name type="scientific">marine sediment metagenome</name>
    <dbReference type="NCBI Taxonomy" id="412755"/>
    <lineage>
        <taxon>unclassified sequences</taxon>
        <taxon>metagenomes</taxon>
        <taxon>ecological metagenomes</taxon>
    </lineage>
</organism>
<gene>
    <name evidence="1" type="ORF">S01H4_37047</name>
</gene>
<dbReference type="AlphaFoldDB" id="X1CW30"/>
<evidence type="ECO:0000313" key="1">
    <source>
        <dbReference type="EMBL" id="GAG97162.1"/>
    </source>
</evidence>
<comment type="caution">
    <text evidence="1">The sequence shown here is derived from an EMBL/GenBank/DDBJ whole genome shotgun (WGS) entry which is preliminary data.</text>
</comment>